<dbReference type="SUPFAM" id="SSF57667">
    <property type="entry name" value="beta-beta-alpha zinc fingers"/>
    <property type="match status" value="1"/>
</dbReference>
<feature type="compositionally biased region" description="Acidic residues" evidence="5">
    <location>
        <begin position="34"/>
        <end position="44"/>
    </location>
</feature>
<dbReference type="Pfam" id="PF12171">
    <property type="entry name" value="zf-C2H2_jaz"/>
    <property type="match status" value="1"/>
</dbReference>
<name>A0AAW0GRB1_9APHY</name>
<feature type="region of interest" description="Disordered" evidence="5">
    <location>
        <begin position="1"/>
        <end position="66"/>
    </location>
</feature>
<reference evidence="8 9" key="1">
    <citation type="submission" date="2022-09" db="EMBL/GenBank/DDBJ databases">
        <authorList>
            <person name="Palmer J.M."/>
        </authorList>
    </citation>
    <scope>NUCLEOTIDE SEQUENCE [LARGE SCALE GENOMIC DNA]</scope>
    <source>
        <strain evidence="8 9">DSM 7382</strain>
    </source>
</reference>
<organism evidence="8 9">
    <name type="scientific">Cerrena zonata</name>
    <dbReference type="NCBI Taxonomy" id="2478898"/>
    <lineage>
        <taxon>Eukaryota</taxon>
        <taxon>Fungi</taxon>
        <taxon>Dikarya</taxon>
        <taxon>Basidiomycota</taxon>
        <taxon>Agaricomycotina</taxon>
        <taxon>Agaricomycetes</taxon>
        <taxon>Polyporales</taxon>
        <taxon>Cerrenaceae</taxon>
        <taxon>Cerrena</taxon>
    </lineage>
</organism>
<evidence type="ECO:0000313" key="9">
    <source>
        <dbReference type="Proteomes" id="UP001385951"/>
    </source>
</evidence>
<dbReference type="PROSITE" id="PS00028">
    <property type="entry name" value="ZINC_FINGER_C2H2_1"/>
    <property type="match status" value="1"/>
</dbReference>
<feature type="compositionally biased region" description="Basic and acidic residues" evidence="5">
    <location>
        <begin position="225"/>
        <end position="243"/>
    </location>
</feature>
<evidence type="ECO:0000259" key="6">
    <source>
        <dbReference type="PROSITE" id="PS50157"/>
    </source>
</evidence>
<keyword evidence="3" id="KW-0862">Zinc</keyword>
<proteinExistence type="predicted"/>
<protein>
    <recommendedName>
        <fullName evidence="10">G-patch domain-containing protein</fullName>
    </recommendedName>
</protein>
<evidence type="ECO:0000313" key="8">
    <source>
        <dbReference type="EMBL" id="KAK7694442.1"/>
    </source>
</evidence>
<dbReference type="GO" id="GO:0008270">
    <property type="term" value="F:zinc ion binding"/>
    <property type="evidence" value="ECO:0007669"/>
    <property type="project" value="UniProtKB-KW"/>
</dbReference>
<dbReference type="AlphaFoldDB" id="A0AAW0GRB1"/>
<evidence type="ECO:0000256" key="4">
    <source>
        <dbReference type="PROSITE-ProRule" id="PRU00042"/>
    </source>
</evidence>
<dbReference type="InterPro" id="IPR000467">
    <property type="entry name" value="G_patch_dom"/>
</dbReference>
<feature type="region of interest" description="Disordered" evidence="5">
    <location>
        <begin position="258"/>
        <end position="468"/>
    </location>
</feature>
<dbReference type="EMBL" id="JASBNA010000002">
    <property type="protein sequence ID" value="KAK7694442.1"/>
    <property type="molecule type" value="Genomic_DNA"/>
</dbReference>
<accession>A0AAW0GRB1</accession>
<comment type="caution">
    <text evidence="8">The sequence shown here is derived from an EMBL/GenBank/DDBJ whole genome shotgun (WGS) entry which is preliminary data.</text>
</comment>
<feature type="region of interest" description="Disordered" evidence="5">
    <location>
        <begin position="139"/>
        <end position="161"/>
    </location>
</feature>
<dbReference type="Proteomes" id="UP001385951">
    <property type="component" value="Unassembled WGS sequence"/>
</dbReference>
<dbReference type="SMART" id="SM00443">
    <property type="entry name" value="G_patch"/>
    <property type="match status" value="1"/>
</dbReference>
<feature type="compositionally biased region" description="Low complexity" evidence="5">
    <location>
        <begin position="397"/>
        <end position="430"/>
    </location>
</feature>
<evidence type="ECO:0000256" key="5">
    <source>
        <dbReference type="SAM" id="MobiDB-lite"/>
    </source>
</evidence>
<dbReference type="InterPro" id="IPR013087">
    <property type="entry name" value="Znf_C2H2_type"/>
</dbReference>
<feature type="domain" description="G-patch" evidence="7">
    <location>
        <begin position="84"/>
        <end position="130"/>
    </location>
</feature>
<evidence type="ECO:0000256" key="3">
    <source>
        <dbReference type="ARBA" id="ARBA00022833"/>
    </source>
</evidence>
<feature type="compositionally biased region" description="Basic and acidic residues" evidence="5">
    <location>
        <begin position="441"/>
        <end position="451"/>
    </location>
</feature>
<dbReference type="PANTHER" id="PTHR47251:SF1">
    <property type="entry name" value="FINGER DOMAIN PROTEIN, PUTATIVE (AFU_ORTHOLOGUE AFUA_3G04180)-RELATED"/>
    <property type="match status" value="1"/>
</dbReference>
<feature type="compositionally biased region" description="Basic and acidic residues" evidence="5">
    <location>
        <begin position="141"/>
        <end position="161"/>
    </location>
</feature>
<keyword evidence="9" id="KW-1185">Reference proteome</keyword>
<evidence type="ECO:0000259" key="7">
    <source>
        <dbReference type="PROSITE" id="PS50174"/>
    </source>
</evidence>
<evidence type="ECO:0008006" key="10">
    <source>
        <dbReference type="Google" id="ProtNLM"/>
    </source>
</evidence>
<dbReference type="GO" id="GO:0003676">
    <property type="term" value="F:nucleic acid binding"/>
    <property type="evidence" value="ECO:0007669"/>
    <property type="project" value="InterPro"/>
</dbReference>
<dbReference type="PROSITE" id="PS50174">
    <property type="entry name" value="G_PATCH"/>
    <property type="match status" value="1"/>
</dbReference>
<sequence>MSAEAVARWNAIPMERPYDSISTPGKSLKRPRDDDDMQDSDDDISLVSRTPSPPPSNAMDIDKYDEYHRGTEREVITVETKLKPTNKGFAMLSKLGWVEGQPIGLSGDGRVDPVPFYVKHDLTGLGKSSQDVRVIESTVSQRRELDSEKQTKETEEQRRAREDAVAKKAALQSEISTILRAFYCELCDKQFKNVAQYDEHTNSYAHHHKARFRDMQLASRVSTGSKEEIDKRKEKERKREEKELRKIAKAAGIKMAKPPVAMNPTSTPVGVEGSNGLKKSGWATVGSAPLTPAPAPAPTPSHSGPSAIGVKTSGWATVAPNQSSSCSDQSPQPPRSHDLAPSSGNNSQYHPGPAPAFRTGGWATLDTGSSQSAPSDPPDVSMDPPPAPRHGGWATIQPSSSQPQSSSSSWSSVSTPSSWSNPSEVASTPAPSQPQPPTRLSKQEVIVKQENQRSGWQQFRAGAPGRRR</sequence>
<dbReference type="InterPro" id="IPR022755">
    <property type="entry name" value="Znf_C2H2_jaz"/>
</dbReference>
<dbReference type="Pfam" id="PF01585">
    <property type="entry name" value="G-patch"/>
    <property type="match status" value="1"/>
</dbReference>
<evidence type="ECO:0000256" key="2">
    <source>
        <dbReference type="ARBA" id="ARBA00022771"/>
    </source>
</evidence>
<dbReference type="PANTHER" id="PTHR47251">
    <property type="entry name" value="FINGER DOMAIN PROTEIN, PUTATIVE (AFU_ORTHOLOGUE AFUA_3G04180)-RELATED"/>
    <property type="match status" value="1"/>
</dbReference>
<gene>
    <name evidence="8" type="ORF">QCA50_001628</name>
</gene>
<evidence type="ECO:0000256" key="1">
    <source>
        <dbReference type="ARBA" id="ARBA00022723"/>
    </source>
</evidence>
<keyword evidence="2 4" id="KW-0863">Zinc-finger</keyword>
<feature type="compositionally biased region" description="Low complexity" evidence="5">
    <location>
        <begin position="372"/>
        <end position="382"/>
    </location>
</feature>
<dbReference type="PROSITE" id="PS50157">
    <property type="entry name" value="ZINC_FINGER_C2H2_2"/>
    <property type="match status" value="1"/>
</dbReference>
<keyword evidence="1" id="KW-0479">Metal-binding</keyword>
<dbReference type="InterPro" id="IPR036236">
    <property type="entry name" value="Znf_C2H2_sf"/>
</dbReference>
<feature type="domain" description="C2H2-type" evidence="6">
    <location>
        <begin position="182"/>
        <end position="211"/>
    </location>
</feature>
<feature type="region of interest" description="Disordered" evidence="5">
    <location>
        <begin position="216"/>
        <end position="243"/>
    </location>
</feature>